<evidence type="ECO:0000259" key="1">
    <source>
        <dbReference type="Pfam" id="PF07727"/>
    </source>
</evidence>
<protein>
    <recommendedName>
        <fullName evidence="1">Reverse transcriptase Ty1/copia-type domain-containing protein</fullName>
    </recommendedName>
</protein>
<dbReference type="CDD" id="cd09272">
    <property type="entry name" value="RNase_HI_RT_Ty1"/>
    <property type="match status" value="1"/>
</dbReference>
<dbReference type="Pfam" id="PF07727">
    <property type="entry name" value="RVT_2"/>
    <property type="match status" value="1"/>
</dbReference>
<comment type="caution">
    <text evidence="2">The sequence shown here is derived from an EMBL/GenBank/DDBJ whole genome shotgun (WGS) entry which is preliminary data.</text>
</comment>
<name>A0AAU9MM66_9ASTR</name>
<proteinExistence type="predicted"/>
<dbReference type="EMBL" id="CAKMRJ010002223">
    <property type="protein sequence ID" value="CAH1426902.1"/>
    <property type="molecule type" value="Genomic_DNA"/>
</dbReference>
<dbReference type="InterPro" id="IPR013103">
    <property type="entry name" value="RVT_2"/>
</dbReference>
<reference evidence="2 3" key="1">
    <citation type="submission" date="2022-01" db="EMBL/GenBank/DDBJ databases">
        <authorList>
            <person name="Xiong W."/>
            <person name="Schranz E."/>
        </authorList>
    </citation>
    <scope>NUCLEOTIDE SEQUENCE [LARGE SCALE GENOMIC DNA]</scope>
</reference>
<dbReference type="PANTHER" id="PTHR11439:SF496">
    <property type="entry name" value="RNA-DIRECTED DNA POLYMERASE"/>
    <property type="match status" value="1"/>
</dbReference>
<gene>
    <name evidence="2" type="ORF">LVIROSA_LOCUS13960</name>
</gene>
<keyword evidence="3" id="KW-1185">Reference proteome</keyword>
<sequence length="322" mass="36425">MGNDIPTLQEVKSWLGKCFAMKDLGEASYILGIRIVRERSKRLIRLSQNTYLDKVLKRFSMENSKKGELPIQSNTKLSKTQSPSTEAEIAEMSRVPYASAVGSIMYAMTCTRPDVAFALSMVSRYQGNPGRAHWIAVKNILKYLRRTKEWFLVLGGSDDLKVRGYSDASFQTDRDNYRSQSGWVFTLNGGAVTWKSKKQETVADSTCESEYIAASEASKEAMWLKNFIGDLGVVPTIKEPIEIFYDNEGAVALTKEPRDHGRSRHIDIKYHFIRHRVEEGHLFVKRVSSEDNPADPLTKGLSRVKHLQHARSIGLKDDISLD</sequence>
<organism evidence="2 3">
    <name type="scientific">Lactuca virosa</name>
    <dbReference type="NCBI Taxonomy" id="75947"/>
    <lineage>
        <taxon>Eukaryota</taxon>
        <taxon>Viridiplantae</taxon>
        <taxon>Streptophyta</taxon>
        <taxon>Embryophyta</taxon>
        <taxon>Tracheophyta</taxon>
        <taxon>Spermatophyta</taxon>
        <taxon>Magnoliopsida</taxon>
        <taxon>eudicotyledons</taxon>
        <taxon>Gunneridae</taxon>
        <taxon>Pentapetalae</taxon>
        <taxon>asterids</taxon>
        <taxon>campanulids</taxon>
        <taxon>Asterales</taxon>
        <taxon>Asteraceae</taxon>
        <taxon>Cichorioideae</taxon>
        <taxon>Cichorieae</taxon>
        <taxon>Lactucinae</taxon>
        <taxon>Lactuca</taxon>
    </lineage>
</organism>
<accession>A0AAU9MM66</accession>
<evidence type="ECO:0000313" key="3">
    <source>
        <dbReference type="Proteomes" id="UP001157418"/>
    </source>
</evidence>
<dbReference type="AlphaFoldDB" id="A0AAU9MM66"/>
<evidence type="ECO:0000313" key="2">
    <source>
        <dbReference type="EMBL" id="CAH1426902.1"/>
    </source>
</evidence>
<feature type="domain" description="Reverse transcriptase Ty1/copia-type" evidence="1">
    <location>
        <begin position="2"/>
        <end position="71"/>
    </location>
</feature>
<dbReference type="Proteomes" id="UP001157418">
    <property type="component" value="Unassembled WGS sequence"/>
</dbReference>
<dbReference type="PANTHER" id="PTHR11439">
    <property type="entry name" value="GAG-POL-RELATED RETROTRANSPOSON"/>
    <property type="match status" value="1"/>
</dbReference>